<sequence length="57" mass="7122">MTRYPEDQLHEEVAYVAFHFHWPYEQIMRLEHAERRRWVGEIARINQRLNEQTGARR</sequence>
<evidence type="ECO:0000259" key="1">
    <source>
        <dbReference type="Pfam" id="PF20546"/>
    </source>
</evidence>
<dbReference type="Pfam" id="PF20546">
    <property type="entry name" value="DUF6760"/>
    <property type="match status" value="1"/>
</dbReference>
<proteinExistence type="predicted"/>
<dbReference type="EMBL" id="BAABJQ010000019">
    <property type="protein sequence ID" value="GAA5193544.1"/>
    <property type="molecule type" value="Genomic_DNA"/>
</dbReference>
<dbReference type="InterPro" id="IPR046648">
    <property type="entry name" value="DUF6760"/>
</dbReference>
<evidence type="ECO:0000313" key="2">
    <source>
        <dbReference type="EMBL" id="GAA5193544.1"/>
    </source>
</evidence>
<protein>
    <recommendedName>
        <fullName evidence="1">DUF6760 domain-containing protein</fullName>
    </recommendedName>
</protein>
<keyword evidence="3" id="KW-1185">Reference proteome</keyword>
<reference evidence="3" key="1">
    <citation type="journal article" date="2019" name="Int. J. Syst. Evol. Microbiol.">
        <title>The Global Catalogue of Microorganisms (GCM) 10K type strain sequencing project: providing services to taxonomists for standard genome sequencing and annotation.</title>
        <authorList>
            <consortium name="The Broad Institute Genomics Platform"/>
            <consortium name="The Broad Institute Genome Sequencing Center for Infectious Disease"/>
            <person name="Wu L."/>
            <person name="Ma J."/>
        </authorList>
    </citation>
    <scope>NUCLEOTIDE SEQUENCE [LARGE SCALE GENOMIC DNA]</scope>
    <source>
        <strain evidence="3">JCM 18304</strain>
    </source>
</reference>
<name>A0ABP9SBE0_9ACTN</name>
<feature type="domain" description="DUF6760" evidence="1">
    <location>
        <begin position="4"/>
        <end position="53"/>
    </location>
</feature>
<evidence type="ECO:0000313" key="3">
    <source>
        <dbReference type="Proteomes" id="UP001501570"/>
    </source>
</evidence>
<dbReference type="Proteomes" id="UP001501570">
    <property type="component" value="Unassembled WGS sequence"/>
</dbReference>
<organism evidence="2 3">
    <name type="scientific">Rugosimonospora acidiphila</name>
    <dbReference type="NCBI Taxonomy" id="556531"/>
    <lineage>
        <taxon>Bacteria</taxon>
        <taxon>Bacillati</taxon>
        <taxon>Actinomycetota</taxon>
        <taxon>Actinomycetes</taxon>
        <taxon>Micromonosporales</taxon>
        <taxon>Micromonosporaceae</taxon>
        <taxon>Rugosimonospora</taxon>
    </lineage>
</organism>
<gene>
    <name evidence="2" type="ORF">GCM10023322_55800</name>
</gene>
<dbReference type="RefSeq" id="WP_345634507.1">
    <property type="nucleotide sequence ID" value="NZ_BAABJQ010000019.1"/>
</dbReference>
<accession>A0ABP9SBE0</accession>
<comment type="caution">
    <text evidence="2">The sequence shown here is derived from an EMBL/GenBank/DDBJ whole genome shotgun (WGS) entry which is preliminary data.</text>
</comment>